<dbReference type="InterPro" id="IPR034660">
    <property type="entry name" value="DinB/YfiT-like"/>
</dbReference>
<keyword evidence="2" id="KW-0413">Isomerase</keyword>
<dbReference type="SUPFAM" id="SSF109854">
    <property type="entry name" value="DinB/YfiT-like putative metalloenzymes"/>
    <property type="match status" value="1"/>
</dbReference>
<dbReference type="Gene3D" id="1.20.120.450">
    <property type="entry name" value="dinb family like domain"/>
    <property type="match status" value="1"/>
</dbReference>
<sequence length="208" mass="22645">MADVLALAREERGELADLLATLTPEQWDAPTLCSGWSVRDVVAHVISYDVQGMTGFVRTLVQSGFSPDRANRRAVDALHELDPWNLVDLVRRYRTPEGVAARFGYRVALTDGTIHHQDIRRPLGLPRTIPPERLRTVLAFAVIAPPIHAAHRIRGLRLVATDVDWTWGKGPEVTGPGEAVLMAAAGRADALDELDGPGLGTLAGRVRA</sequence>
<dbReference type="EMBL" id="BAABHQ010000026">
    <property type="protein sequence ID" value="GAA4894624.1"/>
    <property type="molecule type" value="Genomic_DNA"/>
</dbReference>
<evidence type="ECO:0000313" key="2">
    <source>
        <dbReference type="EMBL" id="GAA4894624.1"/>
    </source>
</evidence>
<name>A0ABP9F7R9_9PSEU</name>
<dbReference type="NCBIfam" id="TIGR03083">
    <property type="entry name" value="maleylpyruvate isomerase family mycothiol-dependent enzyme"/>
    <property type="match status" value="1"/>
</dbReference>
<dbReference type="GO" id="GO:0016853">
    <property type="term" value="F:isomerase activity"/>
    <property type="evidence" value="ECO:0007669"/>
    <property type="project" value="UniProtKB-KW"/>
</dbReference>
<reference evidence="3" key="1">
    <citation type="journal article" date="2019" name="Int. J. Syst. Evol. Microbiol.">
        <title>The Global Catalogue of Microorganisms (GCM) 10K type strain sequencing project: providing services to taxonomists for standard genome sequencing and annotation.</title>
        <authorList>
            <consortium name="The Broad Institute Genomics Platform"/>
            <consortium name="The Broad Institute Genome Sequencing Center for Infectious Disease"/>
            <person name="Wu L."/>
            <person name="Ma J."/>
        </authorList>
    </citation>
    <scope>NUCLEOTIDE SEQUENCE [LARGE SCALE GENOMIC DNA]</scope>
    <source>
        <strain evidence="3">JCM 17983</strain>
    </source>
</reference>
<evidence type="ECO:0000259" key="1">
    <source>
        <dbReference type="Pfam" id="PF11716"/>
    </source>
</evidence>
<dbReference type="Pfam" id="PF11716">
    <property type="entry name" value="MDMPI_N"/>
    <property type="match status" value="1"/>
</dbReference>
<dbReference type="Proteomes" id="UP001500457">
    <property type="component" value="Unassembled WGS sequence"/>
</dbReference>
<dbReference type="RefSeq" id="WP_274234737.1">
    <property type="nucleotide sequence ID" value="NZ_BAABHQ010000026.1"/>
</dbReference>
<proteinExistence type="predicted"/>
<dbReference type="InterPro" id="IPR017517">
    <property type="entry name" value="Maleyloyr_isom"/>
</dbReference>
<organism evidence="2 3">
    <name type="scientific">Actinomycetospora straminea</name>
    <dbReference type="NCBI Taxonomy" id="663607"/>
    <lineage>
        <taxon>Bacteria</taxon>
        <taxon>Bacillati</taxon>
        <taxon>Actinomycetota</taxon>
        <taxon>Actinomycetes</taxon>
        <taxon>Pseudonocardiales</taxon>
        <taxon>Pseudonocardiaceae</taxon>
        <taxon>Actinomycetospora</taxon>
    </lineage>
</organism>
<accession>A0ABP9F7R9</accession>
<keyword evidence="3" id="KW-1185">Reference proteome</keyword>
<evidence type="ECO:0000313" key="3">
    <source>
        <dbReference type="Proteomes" id="UP001500457"/>
    </source>
</evidence>
<protein>
    <submittedName>
        <fullName evidence="2">Maleylpyruvate isomerase family mycothiol-dependent enzyme</fullName>
    </submittedName>
</protein>
<gene>
    <name evidence="2" type="ORF">GCM10023203_56100</name>
</gene>
<feature type="domain" description="Mycothiol-dependent maleylpyruvate isomerase metal-binding" evidence="1">
    <location>
        <begin position="9"/>
        <end position="47"/>
    </location>
</feature>
<comment type="caution">
    <text evidence="2">The sequence shown here is derived from an EMBL/GenBank/DDBJ whole genome shotgun (WGS) entry which is preliminary data.</text>
</comment>
<dbReference type="InterPro" id="IPR024344">
    <property type="entry name" value="MDMPI_metal-binding"/>
</dbReference>